<evidence type="ECO:0000313" key="5">
    <source>
        <dbReference type="EMBL" id="SER88333.1"/>
    </source>
</evidence>
<feature type="compositionally biased region" description="Basic and acidic residues" evidence="2">
    <location>
        <begin position="571"/>
        <end position="583"/>
    </location>
</feature>
<evidence type="ECO:0000313" key="6">
    <source>
        <dbReference type="Proteomes" id="UP000199114"/>
    </source>
</evidence>
<dbReference type="CDD" id="cd24098">
    <property type="entry name" value="ASKHA_NBD_TobZ_N"/>
    <property type="match status" value="1"/>
</dbReference>
<dbReference type="EMBL" id="FOFD01000009">
    <property type="protein sequence ID" value="SER88333.1"/>
    <property type="molecule type" value="Genomic_DNA"/>
</dbReference>
<dbReference type="RefSeq" id="WP_090623185.1">
    <property type="nucleotide sequence ID" value="NZ_FOFD01000009.1"/>
</dbReference>
<protein>
    <submittedName>
        <fullName evidence="5">Carbamoyltransferase</fullName>
    </submittedName>
</protein>
<feature type="region of interest" description="Disordered" evidence="2">
    <location>
        <begin position="571"/>
        <end position="593"/>
    </location>
</feature>
<feature type="domain" description="Carbamoyltransferase" evidence="3">
    <location>
        <begin position="17"/>
        <end position="351"/>
    </location>
</feature>
<dbReference type="InterPro" id="IPR043129">
    <property type="entry name" value="ATPase_NBD"/>
</dbReference>
<accession>A0A1H9SVB9</accession>
<keyword evidence="6" id="KW-1185">Reference proteome</keyword>
<keyword evidence="5" id="KW-0808">Transferase</keyword>
<organism evidence="5 6">
    <name type="scientific">Natrinema salaciae</name>
    <dbReference type="NCBI Taxonomy" id="1186196"/>
    <lineage>
        <taxon>Archaea</taxon>
        <taxon>Methanobacteriati</taxon>
        <taxon>Methanobacteriota</taxon>
        <taxon>Stenosarchaea group</taxon>
        <taxon>Halobacteria</taxon>
        <taxon>Halobacteriales</taxon>
        <taxon>Natrialbaceae</taxon>
        <taxon>Natrinema</taxon>
    </lineage>
</organism>
<gene>
    <name evidence="5" type="ORF">SAMN04489841_4816</name>
</gene>
<dbReference type="GO" id="GO:0016740">
    <property type="term" value="F:transferase activity"/>
    <property type="evidence" value="ECO:0007669"/>
    <property type="project" value="UniProtKB-KW"/>
</dbReference>
<evidence type="ECO:0000256" key="2">
    <source>
        <dbReference type="SAM" id="MobiDB-lite"/>
    </source>
</evidence>
<evidence type="ECO:0000256" key="1">
    <source>
        <dbReference type="ARBA" id="ARBA00006129"/>
    </source>
</evidence>
<name>A0A1H9SVB9_9EURY</name>
<reference evidence="6" key="1">
    <citation type="submission" date="2016-10" db="EMBL/GenBank/DDBJ databases">
        <authorList>
            <person name="Varghese N."/>
            <person name="Submissions S."/>
        </authorList>
    </citation>
    <scope>NUCLEOTIDE SEQUENCE [LARGE SCALE GENOMIC DNA]</scope>
    <source>
        <strain evidence="6">DSM 25055</strain>
    </source>
</reference>
<dbReference type="InterPro" id="IPR003696">
    <property type="entry name" value="Carbtransf_dom"/>
</dbReference>
<dbReference type="InterPro" id="IPR031730">
    <property type="entry name" value="Carbam_trans_C"/>
</dbReference>
<dbReference type="OrthoDB" id="42122at2157"/>
<comment type="similarity">
    <text evidence="1">Belongs to the NodU/CmcH family.</text>
</comment>
<dbReference type="PANTHER" id="PTHR34847">
    <property type="entry name" value="NODULATION PROTEIN U"/>
    <property type="match status" value="1"/>
</dbReference>
<evidence type="ECO:0000259" key="4">
    <source>
        <dbReference type="Pfam" id="PF16861"/>
    </source>
</evidence>
<feature type="domain" description="Carbamoyltransferase C-terminal" evidence="4">
    <location>
        <begin position="400"/>
        <end position="570"/>
    </location>
</feature>
<dbReference type="InterPro" id="IPR051338">
    <property type="entry name" value="NodU/CmcH_Carbamoyltrnsfr"/>
</dbReference>
<sequence>MTDYRLAFKPAIGLYGQHDPSAVLFEDGTPVFGVEEERYTRDKHATDTFPERAIRACLGHRELSLPDLDRILLPYEPRLRGEIASHYVTDAIRAPGIERKLSALEETLVTQVRSRLVPTRQIEARLESIGAPVPSIETIPHHRCHAASAFHPSGFEEGVVLTIDAKGEYDSTVVWHADGDGLTRAHTYEHPNSLGLFFAIVTEYLGYRMFNGEGKVMGLAPYGEDNPEIEGVLRDLIDVGVDYDVTALTKRWGTGYGVDILEDAFGRPRNETPGAFDQWEMDLAHTAQKLLEESVVAVAEAAVEQLGPPNVAIAGGVALNCKLNKRVRESPLIDDVFVQPVAHDAGLALGAGWSRQPPAAVDRQTDVFLGPEYETDEIRSLLETNKLAYGEPDDLERYVAERLADGDLVGWFQGRMEMGPRALGARSILADPRTAASRDRVNRFVKHREEWRPFAPSMLESAAAEYLVDGGPAPFMIDAADVRSAKTDELEAVLHPADDSTRPQTVREDQHPRYHRLLSEFEDLTGVPVVLNTSFNDHAEPIVRTPTQAIKDFYGMGLDVLVLEDLVLEKEATKSDRRSKSSGEADTPNPTPT</sequence>
<dbReference type="Pfam" id="PF16861">
    <property type="entry name" value="Carbam_trans_C"/>
    <property type="match status" value="1"/>
</dbReference>
<dbReference type="PANTHER" id="PTHR34847:SF1">
    <property type="entry name" value="NODULATION PROTEIN U"/>
    <property type="match status" value="1"/>
</dbReference>
<evidence type="ECO:0000259" key="3">
    <source>
        <dbReference type="Pfam" id="PF02543"/>
    </source>
</evidence>
<dbReference type="InterPro" id="IPR038152">
    <property type="entry name" value="Carbam_trans_C_sf"/>
</dbReference>
<dbReference type="Gene3D" id="3.30.420.40">
    <property type="match status" value="2"/>
</dbReference>
<dbReference type="AlphaFoldDB" id="A0A1H9SVB9"/>
<dbReference type="Gene3D" id="3.90.870.20">
    <property type="entry name" value="Carbamoyltransferase, C-terminal domain"/>
    <property type="match status" value="1"/>
</dbReference>
<dbReference type="Proteomes" id="UP000199114">
    <property type="component" value="Unassembled WGS sequence"/>
</dbReference>
<proteinExistence type="inferred from homology"/>
<dbReference type="SUPFAM" id="SSF53067">
    <property type="entry name" value="Actin-like ATPase domain"/>
    <property type="match status" value="1"/>
</dbReference>
<dbReference type="Pfam" id="PF02543">
    <property type="entry name" value="Carbam_trans_N"/>
    <property type="match status" value="1"/>
</dbReference>